<dbReference type="AlphaFoldDB" id="A0A934IB98"/>
<dbReference type="EMBL" id="JAEKPD010000001">
    <property type="protein sequence ID" value="MBJ3761302.1"/>
    <property type="molecule type" value="Genomic_DNA"/>
</dbReference>
<dbReference type="InterPro" id="IPR027304">
    <property type="entry name" value="Trigger_fact/SurA_dom_sf"/>
</dbReference>
<feature type="signal peptide" evidence="2">
    <location>
        <begin position="1"/>
        <end position="25"/>
    </location>
</feature>
<name>A0A934IB98_9RHOB</name>
<evidence type="ECO:0000256" key="2">
    <source>
        <dbReference type="SAM" id="SignalP"/>
    </source>
</evidence>
<dbReference type="SUPFAM" id="SSF109998">
    <property type="entry name" value="Triger factor/SurA peptide-binding domain-like"/>
    <property type="match status" value="1"/>
</dbReference>
<dbReference type="Proteomes" id="UP000642488">
    <property type="component" value="Unassembled WGS sequence"/>
</dbReference>
<protein>
    <recommendedName>
        <fullName evidence="5">SurA N-terminal domain-containing protein</fullName>
    </recommendedName>
</protein>
<evidence type="ECO:0008006" key="5">
    <source>
        <dbReference type="Google" id="ProtNLM"/>
    </source>
</evidence>
<keyword evidence="4" id="KW-1185">Reference proteome</keyword>
<accession>A0A934IB98</accession>
<reference evidence="3" key="1">
    <citation type="submission" date="2020-12" db="EMBL/GenBank/DDBJ databases">
        <title>Bacterial taxonomy.</title>
        <authorList>
            <person name="Pan X."/>
        </authorList>
    </citation>
    <scope>NUCLEOTIDE SEQUENCE</scope>
    <source>
        <strain evidence="3">KCTC 52957</strain>
    </source>
</reference>
<proteinExistence type="predicted"/>
<gene>
    <name evidence="3" type="ORF">ILP92_00865</name>
</gene>
<dbReference type="RefSeq" id="WP_198914481.1">
    <property type="nucleotide sequence ID" value="NZ_JAEKPD010000001.1"/>
</dbReference>
<comment type="caution">
    <text evidence="3">The sequence shown here is derived from an EMBL/GenBank/DDBJ whole genome shotgun (WGS) entry which is preliminary data.</text>
</comment>
<feature type="compositionally biased region" description="Polar residues" evidence="1">
    <location>
        <begin position="31"/>
        <end position="45"/>
    </location>
</feature>
<sequence length="245" mass="26113">MKRFTTTALATLFAAPFLIATPVLAESHVTANDGSGEMTQDQSGAMATETDAANDPQAEAIVVTVGDAEITAGDVAIAVSALPPQIRQRPAEQVIPFTVEQLILRELILQDAEAKGITGDMSDDGMESDSASATDEMSEDGDTDTASNAQDDAMQSQQDAETIQAYMDQELGDVVTDETVQAAYDEIADNATTEVPPLEAVRPQIEQQLRQQAMRDLRNTLGDSVEIVYYGPDGQPREVSTTDNG</sequence>
<keyword evidence="2" id="KW-0732">Signal</keyword>
<feature type="chain" id="PRO_5037067558" description="SurA N-terminal domain-containing protein" evidence="2">
    <location>
        <begin position="26"/>
        <end position="245"/>
    </location>
</feature>
<evidence type="ECO:0000313" key="3">
    <source>
        <dbReference type="EMBL" id="MBJ3761302.1"/>
    </source>
</evidence>
<evidence type="ECO:0000256" key="1">
    <source>
        <dbReference type="SAM" id="MobiDB-lite"/>
    </source>
</evidence>
<feature type="region of interest" description="Disordered" evidence="1">
    <location>
        <begin position="31"/>
        <end position="54"/>
    </location>
</feature>
<feature type="region of interest" description="Disordered" evidence="1">
    <location>
        <begin position="117"/>
        <end position="160"/>
    </location>
</feature>
<evidence type="ECO:0000313" key="4">
    <source>
        <dbReference type="Proteomes" id="UP000642488"/>
    </source>
</evidence>
<organism evidence="3 4">
    <name type="scientific">Palleronia pontilimi</name>
    <dbReference type="NCBI Taxonomy" id="1964209"/>
    <lineage>
        <taxon>Bacteria</taxon>
        <taxon>Pseudomonadati</taxon>
        <taxon>Pseudomonadota</taxon>
        <taxon>Alphaproteobacteria</taxon>
        <taxon>Rhodobacterales</taxon>
        <taxon>Roseobacteraceae</taxon>
        <taxon>Palleronia</taxon>
    </lineage>
</organism>
<dbReference type="Gene3D" id="1.10.4030.10">
    <property type="entry name" value="Porin chaperone SurA, peptide-binding domain"/>
    <property type="match status" value="1"/>
</dbReference>
<feature type="compositionally biased region" description="Low complexity" evidence="1">
    <location>
        <begin position="146"/>
        <end position="160"/>
    </location>
</feature>